<name>A0ABP1GDT3_9CHLO</name>
<sequence length="74" mass="8045">MMQPDEVTLGKMMEDSTIMDGFNDPEVMSAVAEIAQNPEAYPKHAAKVSKFYKGMGDILAPKLQQAAAKVTTRA</sequence>
<dbReference type="EMBL" id="CAXHTA020000020">
    <property type="protein sequence ID" value="CAL5229442.1"/>
    <property type="molecule type" value="Genomic_DNA"/>
</dbReference>
<gene>
    <name evidence="1" type="primary">g12765</name>
    <name evidence="1" type="ORF">VP750_LOCUS11348</name>
</gene>
<comment type="caution">
    <text evidence="1">The sequence shown here is derived from an EMBL/GenBank/DDBJ whole genome shotgun (WGS) entry which is preliminary data.</text>
</comment>
<proteinExistence type="predicted"/>
<accession>A0ABP1GDT3</accession>
<keyword evidence="2" id="KW-1185">Reference proteome</keyword>
<dbReference type="Gene3D" id="1.10.260.100">
    <property type="match status" value="1"/>
</dbReference>
<reference evidence="1 2" key="1">
    <citation type="submission" date="2024-06" db="EMBL/GenBank/DDBJ databases">
        <authorList>
            <person name="Kraege A."/>
            <person name="Thomma B."/>
        </authorList>
    </citation>
    <scope>NUCLEOTIDE SEQUENCE [LARGE SCALE GENOMIC DNA]</scope>
</reference>
<dbReference type="Proteomes" id="UP001497392">
    <property type="component" value="Unassembled WGS sequence"/>
</dbReference>
<organism evidence="1 2">
    <name type="scientific">Coccomyxa viridis</name>
    <dbReference type="NCBI Taxonomy" id="1274662"/>
    <lineage>
        <taxon>Eukaryota</taxon>
        <taxon>Viridiplantae</taxon>
        <taxon>Chlorophyta</taxon>
        <taxon>core chlorophytes</taxon>
        <taxon>Trebouxiophyceae</taxon>
        <taxon>Trebouxiophyceae incertae sedis</taxon>
        <taxon>Coccomyxaceae</taxon>
        <taxon>Coccomyxa</taxon>
    </lineage>
</organism>
<evidence type="ECO:0000313" key="2">
    <source>
        <dbReference type="Proteomes" id="UP001497392"/>
    </source>
</evidence>
<evidence type="ECO:0000313" key="1">
    <source>
        <dbReference type="EMBL" id="CAL5229442.1"/>
    </source>
</evidence>
<protein>
    <submittedName>
        <fullName evidence="1">G12765 protein</fullName>
    </submittedName>
</protein>